<reference evidence="1 2" key="1">
    <citation type="journal article" date="2016" name="Nat. Commun.">
        <title>Thousands of microbial genomes shed light on interconnected biogeochemical processes in an aquifer system.</title>
        <authorList>
            <person name="Anantharaman K."/>
            <person name="Brown C.T."/>
            <person name="Hug L.A."/>
            <person name="Sharon I."/>
            <person name="Castelle C.J."/>
            <person name="Probst A.J."/>
            <person name="Thomas B.C."/>
            <person name="Singh A."/>
            <person name="Wilkins M.J."/>
            <person name="Karaoz U."/>
            <person name="Brodie E.L."/>
            <person name="Williams K.H."/>
            <person name="Hubbard S.S."/>
            <person name="Banfield J.F."/>
        </authorList>
    </citation>
    <scope>NUCLEOTIDE SEQUENCE [LARGE SCALE GENOMIC DNA]</scope>
</reference>
<evidence type="ECO:0000313" key="1">
    <source>
        <dbReference type="EMBL" id="OGF68196.1"/>
    </source>
</evidence>
<name>A0A1F5VXJ5_9BACT</name>
<dbReference type="AlphaFoldDB" id="A0A1F5VXJ5"/>
<organism evidence="1 2">
    <name type="scientific">Candidatus Fischerbacteria bacterium RBG_13_37_8</name>
    <dbReference type="NCBI Taxonomy" id="1817863"/>
    <lineage>
        <taxon>Bacteria</taxon>
        <taxon>Candidatus Fischeribacteriota</taxon>
    </lineage>
</organism>
<dbReference type="EMBL" id="MFGW01000010">
    <property type="protein sequence ID" value="OGF68196.1"/>
    <property type="molecule type" value="Genomic_DNA"/>
</dbReference>
<protein>
    <submittedName>
        <fullName evidence="1">Uncharacterized protein</fullName>
    </submittedName>
</protein>
<evidence type="ECO:0000313" key="2">
    <source>
        <dbReference type="Proteomes" id="UP000178943"/>
    </source>
</evidence>
<sequence length="211" mass="24375">MKKFGISLLFVAVVMVFIVTAQELPKCPKCQQPVYSSWWKYCPACSTKLPEFEIKGKSIDEEIVLGNVYKNTKWKFSIDKPSDNWSFLTGKEAADFNKDAILAMSTESAYGMVIVEEMPDIQLKEYEKLVLPKLDNRQVASRKMIQIGGVQGVVDEVEGAYEGAQIMWKIAIYNEGDFYYQVHCWASKSLFERYRKECDIIIESFKYYTEK</sequence>
<dbReference type="Proteomes" id="UP000178943">
    <property type="component" value="Unassembled WGS sequence"/>
</dbReference>
<comment type="caution">
    <text evidence="1">The sequence shown here is derived from an EMBL/GenBank/DDBJ whole genome shotgun (WGS) entry which is preliminary data.</text>
</comment>
<accession>A0A1F5VXJ5</accession>
<proteinExistence type="predicted"/>
<dbReference type="Gene3D" id="3.40.1000.10">
    <property type="entry name" value="Mog1/PsbP, alpha/beta/alpha sandwich"/>
    <property type="match status" value="1"/>
</dbReference>
<gene>
    <name evidence="1" type="ORF">A2Y62_05395</name>
</gene>
<dbReference type="STRING" id="1817863.A2Y62_05395"/>